<evidence type="ECO:0000313" key="5">
    <source>
        <dbReference type="Proteomes" id="UP001371305"/>
    </source>
</evidence>
<keyword evidence="5" id="KW-1185">Reference proteome</keyword>
<dbReference type="InterPro" id="IPR020904">
    <property type="entry name" value="Sc_DH/Rdtase_CS"/>
</dbReference>
<evidence type="ECO:0000256" key="1">
    <source>
        <dbReference type="ARBA" id="ARBA00006484"/>
    </source>
</evidence>
<proteinExistence type="inferred from homology"/>
<dbReference type="PANTHER" id="PTHR43669:SF3">
    <property type="entry name" value="ALCOHOL DEHYDROGENASE, PUTATIVE (AFU_ORTHOLOGUE AFUA_3G03445)-RELATED"/>
    <property type="match status" value="1"/>
</dbReference>
<organism evidence="4 5">
    <name type="scientific">Luteolibacter soli</name>
    <dbReference type="NCBI Taxonomy" id="3135280"/>
    <lineage>
        <taxon>Bacteria</taxon>
        <taxon>Pseudomonadati</taxon>
        <taxon>Verrucomicrobiota</taxon>
        <taxon>Verrucomicrobiia</taxon>
        <taxon>Verrucomicrobiales</taxon>
        <taxon>Verrucomicrobiaceae</taxon>
        <taxon>Luteolibacter</taxon>
    </lineage>
</organism>
<dbReference type="Proteomes" id="UP001371305">
    <property type="component" value="Unassembled WGS sequence"/>
</dbReference>
<evidence type="ECO:0000256" key="3">
    <source>
        <dbReference type="RuleBase" id="RU000363"/>
    </source>
</evidence>
<dbReference type="GO" id="GO:0016491">
    <property type="term" value="F:oxidoreductase activity"/>
    <property type="evidence" value="ECO:0007669"/>
    <property type="project" value="UniProtKB-KW"/>
</dbReference>
<dbReference type="PANTHER" id="PTHR43669">
    <property type="entry name" value="5-KETO-D-GLUCONATE 5-REDUCTASE"/>
    <property type="match status" value="1"/>
</dbReference>
<dbReference type="PRINTS" id="PR00081">
    <property type="entry name" value="GDHRDH"/>
</dbReference>
<comment type="caution">
    <text evidence="4">The sequence shown here is derived from an EMBL/GenBank/DDBJ whole genome shotgun (WGS) entry which is preliminary data.</text>
</comment>
<evidence type="ECO:0000313" key="4">
    <source>
        <dbReference type="EMBL" id="MEK7953288.1"/>
    </source>
</evidence>
<evidence type="ECO:0000256" key="2">
    <source>
        <dbReference type="ARBA" id="ARBA00023002"/>
    </source>
</evidence>
<protein>
    <submittedName>
        <fullName evidence="4">SDR family oxidoreductase</fullName>
        <ecNumber evidence="4">1.-.-.-</ecNumber>
    </submittedName>
</protein>
<reference evidence="4 5" key="1">
    <citation type="submission" date="2024-04" db="EMBL/GenBank/DDBJ databases">
        <title>Luteolibacter sp. isolated from soil.</title>
        <authorList>
            <person name="An J."/>
        </authorList>
    </citation>
    <scope>NUCLEOTIDE SEQUENCE [LARGE SCALE GENOMIC DNA]</scope>
    <source>
        <strain evidence="4 5">Y139</strain>
    </source>
</reference>
<accession>A0ABU9B0F9</accession>
<keyword evidence="2 4" id="KW-0560">Oxidoreductase</keyword>
<dbReference type="EC" id="1.-.-.-" evidence="4"/>
<dbReference type="InterPro" id="IPR002347">
    <property type="entry name" value="SDR_fam"/>
</dbReference>
<dbReference type="SUPFAM" id="SSF51735">
    <property type="entry name" value="NAD(P)-binding Rossmann-fold domains"/>
    <property type="match status" value="1"/>
</dbReference>
<dbReference type="Gene3D" id="3.40.50.720">
    <property type="entry name" value="NAD(P)-binding Rossmann-like Domain"/>
    <property type="match status" value="1"/>
</dbReference>
<dbReference type="RefSeq" id="WP_341407052.1">
    <property type="nucleotide sequence ID" value="NZ_JBBUKT010000010.1"/>
</dbReference>
<dbReference type="PRINTS" id="PR00080">
    <property type="entry name" value="SDRFAMILY"/>
</dbReference>
<dbReference type="EMBL" id="JBBUKT010000010">
    <property type="protein sequence ID" value="MEK7953288.1"/>
    <property type="molecule type" value="Genomic_DNA"/>
</dbReference>
<dbReference type="PROSITE" id="PS00061">
    <property type="entry name" value="ADH_SHORT"/>
    <property type="match status" value="1"/>
</dbReference>
<dbReference type="Pfam" id="PF00106">
    <property type="entry name" value="adh_short"/>
    <property type="match status" value="1"/>
</dbReference>
<dbReference type="CDD" id="cd05233">
    <property type="entry name" value="SDR_c"/>
    <property type="match status" value="1"/>
</dbReference>
<dbReference type="InterPro" id="IPR036291">
    <property type="entry name" value="NAD(P)-bd_dom_sf"/>
</dbReference>
<comment type="similarity">
    <text evidence="1 3">Belongs to the short-chain dehydrogenases/reductases (SDR) family.</text>
</comment>
<name>A0ABU9B0F9_9BACT</name>
<sequence length="258" mass="27351">MAGTEFARESAMYREPTVSLEGYRILVTGGTTGIGRATALELATHGAHVLINGTDAKHLEDAEQSCDGAAGKVEGILADIGTKEGVLALFAAVDERLGGIDIAVLNAGVAESGPLVDMTHDACNEIVNVNLTGYISCSIESLKRMKGKGGQIILIGSMSAEECGTNAATYVASKSGIRGFSKSLRREVNPEGIRVSLIEPGKVGTDMQDASPEEQEKAEENHEMLTSEDIARSVMYVLSQPDRCDVVMLQIRPRLEAI</sequence>
<gene>
    <name evidence="4" type="ORF">WKV53_22430</name>
</gene>